<name>A0ACC0WM40_9STRA</name>
<gene>
    <name evidence="1" type="ORF">PsorP6_017473</name>
</gene>
<organism evidence="1 2">
    <name type="scientific">Peronosclerospora sorghi</name>
    <dbReference type="NCBI Taxonomy" id="230839"/>
    <lineage>
        <taxon>Eukaryota</taxon>
        <taxon>Sar</taxon>
        <taxon>Stramenopiles</taxon>
        <taxon>Oomycota</taxon>
        <taxon>Peronosporomycetes</taxon>
        <taxon>Peronosporales</taxon>
        <taxon>Peronosporaceae</taxon>
        <taxon>Peronosclerospora</taxon>
    </lineage>
</organism>
<reference evidence="1 2" key="1">
    <citation type="journal article" date="2022" name="bioRxiv">
        <title>The genome of the oomycete Peronosclerospora sorghi, a cosmopolitan pathogen of maize and sorghum, is inflated with dispersed pseudogenes.</title>
        <authorList>
            <person name="Fletcher K."/>
            <person name="Martin F."/>
            <person name="Isakeit T."/>
            <person name="Cavanaugh K."/>
            <person name="Magill C."/>
            <person name="Michelmore R."/>
        </authorList>
    </citation>
    <scope>NUCLEOTIDE SEQUENCE [LARGE SCALE GENOMIC DNA]</scope>
    <source>
        <strain evidence="1">P6</strain>
    </source>
</reference>
<comment type="caution">
    <text evidence="1">The sequence shown here is derived from an EMBL/GenBank/DDBJ whole genome shotgun (WGS) entry which is preliminary data.</text>
</comment>
<keyword evidence="2" id="KW-1185">Reference proteome</keyword>
<sequence>MSRQGPRIYAGLSRGKAVVVTFQPPVAPQKGDSPARGGIREIPTNEDHKSEEIQQKHEISISTLQQWSQLGSN</sequence>
<dbReference type="EMBL" id="CM047590">
    <property type="protein sequence ID" value="KAI9919740.1"/>
    <property type="molecule type" value="Genomic_DNA"/>
</dbReference>
<accession>A0ACC0WM40</accession>
<evidence type="ECO:0000313" key="1">
    <source>
        <dbReference type="EMBL" id="KAI9919740.1"/>
    </source>
</evidence>
<proteinExistence type="predicted"/>
<evidence type="ECO:0000313" key="2">
    <source>
        <dbReference type="Proteomes" id="UP001163321"/>
    </source>
</evidence>
<protein>
    <submittedName>
        <fullName evidence="1">Uncharacterized protein</fullName>
    </submittedName>
</protein>
<dbReference type="Proteomes" id="UP001163321">
    <property type="component" value="Chromosome 11"/>
</dbReference>